<comment type="caution">
    <text evidence="2">The sequence shown here is derived from an EMBL/GenBank/DDBJ whole genome shotgun (WGS) entry which is preliminary data.</text>
</comment>
<evidence type="ECO:0000313" key="2">
    <source>
        <dbReference type="EMBL" id="MBB5696357.1"/>
    </source>
</evidence>
<proteinExistence type="predicted"/>
<feature type="region of interest" description="Disordered" evidence="1">
    <location>
        <begin position="152"/>
        <end position="188"/>
    </location>
</feature>
<dbReference type="PANTHER" id="PTHR30565:SF9">
    <property type="entry name" value="PROTEIN YCIF"/>
    <property type="match status" value="1"/>
</dbReference>
<dbReference type="Gene3D" id="1.20.1260.10">
    <property type="match status" value="1"/>
</dbReference>
<accession>A0A840YIJ2</accession>
<dbReference type="InterPro" id="IPR047114">
    <property type="entry name" value="YciF"/>
</dbReference>
<dbReference type="RefSeq" id="WP_184521586.1">
    <property type="nucleotide sequence ID" value="NZ_JACIJD010000039.1"/>
</dbReference>
<dbReference type="Pfam" id="PF05974">
    <property type="entry name" value="DUF892"/>
    <property type="match status" value="1"/>
</dbReference>
<dbReference type="InterPro" id="IPR010287">
    <property type="entry name" value="DUF892_YciF-like"/>
</dbReference>
<evidence type="ECO:0000256" key="1">
    <source>
        <dbReference type="SAM" id="MobiDB-lite"/>
    </source>
</evidence>
<dbReference type="Proteomes" id="UP000580654">
    <property type="component" value="Unassembled WGS sequence"/>
</dbReference>
<protein>
    <submittedName>
        <fullName evidence="2">Ferritin-like metal-binding protein YciE</fullName>
    </submittedName>
</protein>
<dbReference type="AlphaFoldDB" id="A0A840YIJ2"/>
<feature type="compositionally biased region" description="Acidic residues" evidence="1">
    <location>
        <begin position="157"/>
        <end position="174"/>
    </location>
</feature>
<evidence type="ECO:0000313" key="3">
    <source>
        <dbReference type="Proteomes" id="UP000580654"/>
    </source>
</evidence>
<organism evidence="2 3">
    <name type="scientific">Muricoccus pecuniae</name>
    <dbReference type="NCBI Taxonomy" id="693023"/>
    <lineage>
        <taxon>Bacteria</taxon>
        <taxon>Pseudomonadati</taxon>
        <taxon>Pseudomonadota</taxon>
        <taxon>Alphaproteobacteria</taxon>
        <taxon>Acetobacterales</taxon>
        <taxon>Roseomonadaceae</taxon>
        <taxon>Muricoccus</taxon>
    </lineage>
</organism>
<dbReference type="EMBL" id="JACIJD010000039">
    <property type="protein sequence ID" value="MBB5696357.1"/>
    <property type="molecule type" value="Genomic_DNA"/>
</dbReference>
<name>A0A840YIJ2_9PROT</name>
<keyword evidence="3" id="KW-1185">Reference proteome</keyword>
<dbReference type="SUPFAM" id="SSF47240">
    <property type="entry name" value="Ferritin-like"/>
    <property type="match status" value="1"/>
</dbReference>
<dbReference type="InterPro" id="IPR012347">
    <property type="entry name" value="Ferritin-like"/>
</dbReference>
<gene>
    <name evidence="2" type="ORF">FHS87_004428</name>
</gene>
<dbReference type="InterPro" id="IPR009078">
    <property type="entry name" value="Ferritin-like_SF"/>
</dbReference>
<sequence length="188" mass="20725">MAEKTLRDAFHETLKDVYYAEKQSVRALKKSAKAAQAPELKEAFLQHAEESANQVERLVQVFEILGKPARGKTCEAMQGLSAEMEEDLEDFGGTEAADDVLIGCAQAIEHYEIARYGLLKTWARKLGLPEAETLLGETLEEEKRTDLLLTQIAEGFDAPEGDEEGGEEMPQEDEAAPKRASQGKKAKA</sequence>
<dbReference type="PANTHER" id="PTHR30565">
    <property type="entry name" value="PROTEIN YCIF"/>
    <property type="match status" value="1"/>
</dbReference>
<reference evidence="2 3" key="1">
    <citation type="submission" date="2020-08" db="EMBL/GenBank/DDBJ databases">
        <title>Genomic Encyclopedia of Type Strains, Phase IV (KMG-IV): sequencing the most valuable type-strain genomes for metagenomic binning, comparative biology and taxonomic classification.</title>
        <authorList>
            <person name="Goeker M."/>
        </authorList>
    </citation>
    <scope>NUCLEOTIDE SEQUENCE [LARGE SCALE GENOMIC DNA]</scope>
    <source>
        <strain evidence="2 3">DSM 25622</strain>
    </source>
</reference>
<dbReference type="CDD" id="cd07909">
    <property type="entry name" value="YciF"/>
    <property type="match status" value="1"/>
</dbReference>